<proteinExistence type="predicted"/>
<dbReference type="Pfam" id="PF13306">
    <property type="entry name" value="LRR_5"/>
    <property type="match status" value="1"/>
</dbReference>
<dbReference type="RefSeq" id="WP_186867033.1">
    <property type="nucleotide sequence ID" value="NZ_JACOPH010000006.1"/>
</dbReference>
<dbReference type="InterPro" id="IPR032675">
    <property type="entry name" value="LRR_dom_sf"/>
</dbReference>
<evidence type="ECO:0000313" key="3">
    <source>
        <dbReference type="Proteomes" id="UP000606720"/>
    </source>
</evidence>
<sequence>MRKKIYPYNHKEIKKNQSRNHRRNLTKAICAVTLSATVLTSIPCTGSLTAYADNTQITAEALGASVTIPTENVITYDLSDPSLISHKKGEDYHGNAYDFHIIDINITQDGTYVIKGSNEINGAYVDTHISVAEGVTADIIFDGATIKNDDKYCPYVRGCGSYTWDRVETLFPVLDIAGTANIYVKSDSSLEAEVEDVQDNVLAEVTGTMVMKGSEDDAVLKLSAGERGAAVSTGRACKRRGTFIMEGGNLDAVGMVGGVDYYTCLSEVRVTGGNLTCSSGNTSNLYADNINISGGSINGSISRENGNESGMYAVHSMYITGGKMSFVRTGEVGGVVLNGGRDIYLAGGTYEIQGFYSSNSRCRDFAGRMAGLYTLEGLPENAVVTAINGQEVKDVVTTAEGTLCTYLAAMQNALIEIGDETYCYQYDSSNNTLTKSTDLAVHQVKVLSDGENGEVLRTMRVADGTTVGGMISDGQYTYSYETEDGTEVSSTTSVTEDMTLVLKKIERIYEVKITEGNDQSILPMKHTDRLPEGYLYADISNYKIYSAEDPINSDLSLKRLPVKEIEGKKWISIQSKENLDTFSTFLTIDPYLNVRLDADLDYTGDTSFAQYSKKMLPYDFYGIFDGNGHSILNLQYGAEAFTEHLYGTVRNLQFKNMTSGYKNNTPYGSGLICAMNYGTIENCLIEDATIKTTALSEGEKAAGKGIIAGNNFGTIRNCLTVDAVFEGDGEQNPIAKNKGGTIENTYYTSAEATEDGGRTAEQFASGEICYLLNEGRSDEMLNWYQNIGTAEDENADAVPVFDQTHKTVYSGYAGCKMSYTNDKDAVTAEPVHDVTYQAKDDQITAVCVQDATHTAGVSVTAENADYDGKAHEAEILYSEDWESLGLKKDLTLTYERNGQETEDLTTEGEITALLTVGDATAKTTYTITKKPEPSPGDDKDDNKDPDSKDDNKDQQGSESGNGGQSGSDSSNGGQNSGNNGQNSQDGQNSGNNGQSSQNGQTSGNNGQSSQDGQNNNNNAQTDQNTEKIKKGTKFTDKKGNLYAVTSVKKKELTFVKPKKGTKGSFTIPASISVKGVKYKVTSISANACKGNKKLTKVIIGVNIKKIGKRAFYGCTKLKNVTIKTTKLTKKSIGKDAFAKIGKSAKIKASKKISRLFK</sequence>
<accession>A0A923RT34</accession>
<dbReference type="InterPro" id="IPR011050">
    <property type="entry name" value="Pectin_lyase_fold/virulence"/>
</dbReference>
<reference evidence="2" key="1">
    <citation type="submission" date="2020-08" db="EMBL/GenBank/DDBJ databases">
        <title>Genome public.</title>
        <authorList>
            <person name="Liu C."/>
            <person name="Sun Q."/>
        </authorList>
    </citation>
    <scope>NUCLEOTIDE SEQUENCE</scope>
    <source>
        <strain evidence="2">BX1005</strain>
    </source>
</reference>
<feature type="region of interest" description="Disordered" evidence="1">
    <location>
        <begin position="924"/>
        <end position="1032"/>
    </location>
</feature>
<feature type="compositionally biased region" description="Low complexity" evidence="1">
    <location>
        <begin position="966"/>
        <end position="1023"/>
    </location>
</feature>
<keyword evidence="3" id="KW-1185">Reference proteome</keyword>
<name>A0A923RT34_9FIRM</name>
<dbReference type="Proteomes" id="UP000606720">
    <property type="component" value="Unassembled WGS sequence"/>
</dbReference>
<dbReference type="EMBL" id="JACOPH010000006">
    <property type="protein sequence ID" value="MBC5714306.1"/>
    <property type="molecule type" value="Genomic_DNA"/>
</dbReference>
<evidence type="ECO:0000256" key="1">
    <source>
        <dbReference type="SAM" id="MobiDB-lite"/>
    </source>
</evidence>
<protein>
    <submittedName>
        <fullName evidence="2">Leucine-rich repeat protein</fullName>
    </submittedName>
</protein>
<dbReference type="Gene3D" id="3.80.10.10">
    <property type="entry name" value="Ribonuclease Inhibitor"/>
    <property type="match status" value="1"/>
</dbReference>
<organism evidence="2 3">
    <name type="scientific">Roseburia zhanii</name>
    <dbReference type="NCBI Taxonomy" id="2763064"/>
    <lineage>
        <taxon>Bacteria</taxon>
        <taxon>Bacillati</taxon>
        <taxon>Bacillota</taxon>
        <taxon>Clostridia</taxon>
        <taxon>Lachnospirales</taxon>
        <taxon>Lachnospiraceae</taxon>
        <taxon>Roseburia</taxon>
    </lineage>
</organism>
<comment type="caution">
    <text evidence="2">The sequence shown here is derived from an EMBL/GenBank/DDBJ whole genome shotgun (WGS) entry which is preliminary data.</text>
</comment>
<dbReference type="InterPro" id="IPR026906">
    <property type="entry name" value="LRR_5"/>
</dbReference>
<evidence type="ECO:0000313" key="2">
    <source>
        <dbReference type="EMBL" id="MBC5714306.1"/>
    </source>
</evidence>
<gene>
    <name evidence="2" type="ORF">H8S17_08795</name>
</gene>
<feature type="compositionally biased region" description="Basic and acidic residues" evidence="1">
    <location>
        <begin position="929"/>
        <end position="955"/>
    </location>
</feature>
<dbReference type="AlphaFoldDB" id="A0A923RT34"/>
<dbReference type="SUPFAM" id="SSF51126">
    <property type="entry name" value="Pectin lyase-like"/>
    <property type="match status" value="1"/>
</dbReference>